<evidence type="ECO:0000313" key="3">
    <source>
        <dbReference type="EMBL" id="GAB78406.1"/>
    </source>
</evidence>
<dbReference type="RefSeq" id="WP_006503161.1">
    <property type="nucleotide sequence ID" value="NZ_BAGZ01000009.1"/>
</dbReference>
<dbReference type="EMBL" id="BAGZ01000009">
    <property type="protein sequence ID" value="GAB78406.1"/>
    <property type="molecule type" value="Genomic_DNA"/>
</dbReference>
<evidence type="ECO:0000256" key="1">
    <source>
        <dbReference type="SAM" id="MobiDB-lite"/>
    </source>
</evidence>
<feature type="signal peptide" evidence="2">
    <location>
        <begin position="1"/>
        <end position="26"/>
    </location>
</feature>
<comment type="caution">
    <text evidence="3">The sequence shown here is derived from an EMBL/GenBank/DDBJ whole genome shotgun (WGS) entry which is preliminary data.</text>
</comment>
<evidence type="ECO:0000256" key="2">
    <source>
        <dbReference type="SAM" id="SignalP"/>
    </source>
</evidence>
<feature type="compositionally biased region" description="Low complexity" evidence="1">
    <location>
        <begin position="189"/>
        <end position="207"/>
    </location>
</feature>
<proteinExistence type="predicted"/>
<keyword evidence="2" id="KW-0732">Signal</keyword>
<keyword evidence="4" id="KW-1185">Reference proteome</keyword>
<gene>
    <name evidence="3" type="ORF">AUCHE_09_00120</name>
</gene>
<dbReference type="OrthoDB" id="9935752at2"/>
<organism evidence="3 4">
    <name type="scientific">Austwickia chelonae NBRC 105200</name>
    <dbReference type="NCBI Taxonomy" id="1184607"/>
    <lineage>
        <taxon>Bacteria</taxon>
        <taxon>Bacillati</taxon>
        <taxon>Actinomycetota</taxon>
        <taxon>Actinomycetes</taxon>
        <taxon>Micrococcales</taxon>
        <taxon>Dermatophilaceae</taxon>
        <taxon>Austwickia</taxon>
    </lineage>
</organism>
<dbReference type="Proteomes" id="UP000008495">
    <property type="component" value="Unassembled WGS sequence"/>
</dbReference>
<feature type="region of interest" description="Disordered" evidence="1">
    <location>
        <begin position="183"/>
        <end position="207"/>
    </location>
</feature>
<feature type="chain" id="PRO_5038463080" description="Lipoprotein" evidence="2">
    <location>
        <begin position="27"/>
        <end position="275"/>
    </location>
</feature>
<dbReference type="PROSITE" id="PS51257">
    <property type="entry name" value="PROKAR_LIPOPROTEIN"/>
    <property type="match status" value="1"/>
</dbReference>
<accession>K6UMU0</accession>
<dbReference type="AlphaFoldDB" id="K6UMU0"/>
<evidence type="ECO:0008006" key="5">
    <source>
        <dbReference type="Google" id="ProtNLM"/>
    </source>
</evidence>
<evidence type="ECO:0000313" key="4">
    <source>
        <dbReference type="Proteomes" id="UP000008495"/>
    </source>
</evidence>
<reference evidence="3 4" key="1">
    <citation type="submission" date="2012-08" db="EMBL/GenBank/DDBJ databases">
        <title>Whole genome shotgun sequence of Austwickia chelonae NBRC 105200.</title>
        <authorList>
            <person name="Yoshida I."/>
            <person name="Hosoyama A."/>
            <person name="Tsuchikane K."/>
            <person name="Katsumata H."/>
            <person name="Ando Y."/>
            <person name="Ohji S."/>
            <person name="Hamada M."/>
            <person name="Tamura T."/>
            <person name="Yamazoe A."/>
            <person name="Yamazaki S."/>
            <person name="Fujita N."/>
        </authorList>
    </citation>
    <scope>NUCLEOTIDE SEQUENCE [LARGE SCALE GENOMIC DNA]</scope>
    <source>
        <strain evidence="3 4">NBRC 105200</strain>
    </source>
</reference>
<sequence length="275" mass="29046">MGSSQARLWCVLVVAGVVAGSAGCGGAGVPAGGAPGPLPTASGVLEPSDSRAAFERAAHAFREQRTVAVNFSVDRVDGQPVRQVLNPTVRLDLRDERKPVASLALSILASNVAVGDRVYRQQADADGSSTVWVSDPEPRSPVEFVLWKPDSPKVRVSALGQEMVADRPARRFRVYDPALYSGPTVGPLPSTTGPGAASGPSSPTSEAGVGDYDEFWLGDDGHLLRMVSVMGQLRLTSTRIEYGGDLRVDVPDTTKAITAEEYRRRRPPGEGVAGR</sequence>
<name>K6UMU0_9MICO</name>
<protein>
    <recommendedName>
        <fullName evidence="5">Lipoprotein</fullName>
    </recommendedName>
</protein>